<keyword evidence="4 9" id="KW-0689">Ribosomal protein</keyword>
<evidence type="ECO:0000313" key="9">
    <source>
        <dbReference type="RefSeq" id="XP_016477264.1"/>
    </source>
</evidence>
<keyword evidence="5" id="KW-0687">Ribonucleoprotein</keyword>
<keyword evidence="8" id="KW-1185">Reference proteome</keyword>
<evidence type="ECO:0000256" key="5">
    <source>
        <dbReference type="ARBA" id="ARBA00023274"/>
    </source>
</evidence>
<evidence type="ECO:0000256" key="6">
    <source>
        <dbReference type="SAM" id="MobiDB-lite"/>
    </source>
</evidence>
<comment type="function">
    <text evidence="1">Plays an important role in the elongation step of protein synthesis.</text>
</comment>
<dbReference type="CDD" id="cd05833">
    <property type="entry name" value="Ribosomal_P2"/>
    <property type="match status" value="1"/>
</dbReference>
<reference evidence="8" key="1">
    <citation type="journal article" date="2014" name="Nat. Commun.">
        <title>The tobacco genome sequence and its comparison with those of tomato and potato.</title>
        <authorList>
            <person name="Sierro N."/>
            <person name="Battey J.N."/>
            <person name="Ouadi S."/>
            <person name="Bakaher N."/>
            <person name="Bovet L."/>
            <person name="Willig A."/>
            <person name="Goepfert S."/>
            <person name="Peitsch M.C."/>
            <person name="Ivanov N.V."/>
        </authorList>
    </citation>
    <scope>NUCLEOTIDE SEQUENCE [LARGE SCALE GENOMIC DNA]</scope>
</reference>
<dbReference type="GO" id="GO:0022625">
    <property type="term" value="C:cytosolic large ribosomal subunit"/>
    <property type="evidence" value="ECO:0007669"/>
    <property type="project" value="InterPro"/>
</dbReference>
<comment type="similarity">
    <text evidence="2">Belongs to the eukaryotic ribosomal protein P1/P2 family.</text>
</comment>
<feature type="signal peptide" evidence="7">
    <location>
        <begin position="1"/>
        <end position="16"/>
    </location>
</feature>
<sequence length="111" mass="11273">MKVIAAYLLAVLGGNASPSAKDLKSILGCVGAEADDDRIKLLLSQVEGKDITELIAAGREKLASVPAGGGAVAVAAPTGGAAAAAPAEEKKEEKKEEKEESDDDMGFSLFD</sequence>
<feature type="chain" id="PRO_5010262947" evidence="7">
    <location>
        <begin position="17"/>
        <end position="111"/>
    </location>
</feature>
<dbReference type="PANTHER" id="PTHR21141">
    <property type="entry name" value="60S ACIDIC RIBOSOMAL PROTEIN FAMILY MEMBER"/>
    <property type="match status" value="1"/>
</dbReference>
<protein>
    <submittedName>
        <fullName evidence="9">60S acidic ribosomal protein P2A</fullName>
    </submittedName>
    <submittedName>
        <fullName evidence="9">Large ribosomal subunit protein P2w</fullName>
    </submittedName>
</protein>
<gene>
    <name evidence="9" type="primary">LOC107798744</name>
</gene>
<dbReference type="PaxDb" id="4097-A0A1S4AKW7"/>
<evidence type="ECO:0000256" key="1">
    <source>
        <dbReference type="ARBA" id="ARBA00003362"/>
    </source>
</evidence>
<evidence type="ECO:0000256" key="2">
    <source>
        <dbReference type="ARBA" id="ARBA00005436"/>
    </source>
</evidence>
<reference evidence="9" key="2">
    <citation type="submission" date="2025-08" db="UniProtKB">
        <authorList>
            <consortium name="RefSeq"/>
        </authorList>
    </citation>
    <scope>IDENTIFICATION</scope>
    <source>
        <tissue evidence="9">Leaf</tissue>
    </source>
</reference>
<evidence type="ECO:0000256" key="3">
    <source>
        <dbReference type="ARBA" id="ARBA00011266"/>
    </source>
</evidence>
<keyword evidence="7" id="KW-0732">Signal</keyword>
<dbReference type="HAMAP" id="MF_01478">
    <property type="entry name" value="Ribosomal_L12_arch"/>
    <property type="match status" value="1"/>
</dbReference>
<proteinExistence type="inferred from homology"/>
<organism evidence="8 9">
    <name type="scientific">Nicotiana tabacum</name>
    <name type="common">Common tobacco</name>
    <dbReference type="NCBI Taxonomy" id="4097"/>
    <lineage>
        <taxon>Eukaryota</taxon>
        <taxon>Viridiplantae</taxon>
        <taxon>Streptophyta</taxon>
        <taxon>Embryophyta</taxon>
        <taxon>Tracheophyta</taxon>
        <taxon>Spermatophyta</taxon>
        <taxon>Magnoliopsida</taxon>
        <taxon>eudicotyledons</taxon>
        <taxon>Gunneridae</taxon>
        <taxon>Pentapetalae</taxon>
        <taxon>asterids</taxon>
        <taxon>lamiids</taxon>
        <taxon>Solanales</taxon>
        <taxon>Solanaceae</taxon>
        <taxon>Nicotianoideae</taxon>
        <taxon>Nicotianeae</taxon>
        <taxon>Nicotiana</taxon>
    </lineage>
</organism>
<evidence type="ECO:0000256" key="7">
    <source>
        <dbReference type="SAM" id="SignalP"/>
    </source>
</evidence>
<dbReference type="RefSeq" id="XP_016477264.1">
    <property type="nucleotide sequence ID" value="XM_016621778.1"/>
</dbReference>
<dbReference type="GO" id="GO:0003735">
    <property type="term" value="F:structural constituent of ribosome"/>
    <property type="evidence" value="ECO:0007669"/>
    <property type="project" value="InterPro"/>
</dbReference>
<dbReference type="OrthoDB" id="1227494at2759"/>
<dbReference type="OMA" id="AFFNFTM"/>
<dbReference type="RefSeq" id="XP_016477264.1">
    <property type="nucleotide sequence ID" value="XM_016621778.2"/>
</dbReference>
<name>A0A1S4AKW7_TOBAC</name>
<dbReference type="GO" id="GO:0002182">
    <property type="term" value="P:cytoplasmic translational elongation"/>
    <property type="evidence" value="ECO:0007669"/>
    <property type="project" value="InterPro"/>
</dbReference>
<dbReference type="GeneID" id="107798744"/>
<dbReference type="STRING" id="4097.A0A1S4AKW7"/>
<accession>A0A1S4AKW7</accession>
<evidence type="ECO:0000256" key="4">
    <source>
        <dbReference type="ARBA" id="ARBA00022980"/>
    </source>
</evidence>
<dbReference type="InterPro" id="IPR038716">
    <property type="entry name" value="P1/P2_N_sf"/>
</dbReference>
<evidence type="ECO:0000313" key="8">
    <source>
        <dbReference type="Proteomes" id="UP000790787"/>
    </source>
</evidence>
<dbReference type="FunFam" id="1.10.10.1410:FF:000002">
    <property type="entry name" value="60S acidic ribosomal protein P2"/>
    <property type="match status" value="1"/>
</dbReference>
<feature type="region of interest" description="Disordered" evidence="6">
    <location>
        <begin position="80"/>
        <end position="111"/>
    </location>
</feature>
<dbReference type="Proteomes" id="UP000790787">
    <property type="component" value="Chromosome 19"/>
</dbReference>
<dbReference type="AlphaFoldDB" id="A0A1S4AKW7"/>
<dbReference type="InterPro" id="IPR044076">
    <property type="entry name" value="Ribosomal_P2"/>
</dbReference>
<dbReference type="KEGG" id="nta:107798744"/>
<dbReference type="Pfam" id="PF00428">
    <property type="entry name" value="Ribosomal_60s"/>
    <property type="match status" value="1"/>
</dbReference>
<dbReference type="PANTHER" id="PTHR21141:SF111">
    <property type="entry name" value="60S ACIDIC RIBOSOMAL PROTEIN P2A-LIKE"/>
    <property type="match status" value="1"/>
</dbReference>
<dbReference type="Gene3D" id="1.10.10.1410">
    <property type="match status" value="1"/>
</dbReference>
<comment type="subunit">
    <text evidence="3">P1 and P2 exist as dimers at the large ribosomal subunit.</text>
</comment>
<dbReference type="InterPro" id="IPR027534">
    <property type="entry name" value="Ribosomal_P1/P2"/>
</dbReference>
<feature type="compositionally biased region" description="Basic and acidic residues" evidence="6">
    <location>
        <begin position="87"/>
        <end position="98"/>
    </location>
</feature>